<dbReference type="PIRSF" id="PIRSF001109">
    <property type="entry name" value="Ad_hcy_hydrolase"/>
    <property type="match status" value="1"/>
</dbReference>
<evidence type="ECO:0000259" key="11">
    <source>
        <dbReference type="SMART" id="SM00997"/>
    </source>
</evidence>
<evidence type="ECO:0000256" key="1">
    <source>
        <dbReference type="ARBA" id="ARBA00005195"/>
    </source>
</evidence>
<name>A0ABD0YBZ7_9HEMI</name>
<reference evidence="12 13" key="1">
    <citation type="submission" date="2024-07" db="EMBL/GenBank/DDBJ databases">
        <title>Chromosome-level genome assembly of the water stick insect Ranatra chinensis (Heteroptera: Nepidae).</title>
        <authorList>
            <person name="Liu X."/>
        </authorList>
    </citation>
    <scope>NUCLEOTIDE SEQUENCE [LARGE SCALE GENOMIC DNA]</scope>
    <source>
        <strain evidence="12">Cailab_2021Rc</strain>
        <tissue evidence="12">Muscle</tissue>
    </source>
</reference>
<dbReference type="SUPFAM" id="SSF51735">
    <property type="entry name" value="NAD(P)-binding Rossmann-fold domains"/>
    <property type="match status" value="1"/>
</dbReference>
<evidence type="ECO:0000256" key="2">
    <source>
        <dbReference type="ARBA" id="ARBA00007122"/>
    </source>
</evidence>
<dbReference type="InterPro" id="IPR000043">
    <property type="entry name" value="Adenosylhomocysteinase-like"/>
</dbReference>
<dbReference type="Pfam" id="PF00670">
    <property type="entry name" value="AdoHcyase_NAD"/>
    <property type="match status" value="1"/>
</dbReference>
<dbReference type="InterPro" id="IPR020082">
    <property type="entry name" value="S-Ado-L-homoCys_hydrolase_CS"/>
</dbReference>
<dbReference type="PROSITE" id="PS00739">
    <property type="entry name" value="ADOHCYASE_2"/>
    <property type="match status" value="1"/>
</dbReference>
<feature type="binding site" evidence="8">
    <location>
        <position position="319"/>
    </location>
    <ligand>
        <name>NAD(+)</name>
        <dbReference type="ChEBI" id="CHEBI:57540"/>
    </ligand>
</feature>
<feature type="binding site" evidence="8">
    <location>
        <begin position="130"/>
        <end position="132"/>
    </location>
    <ligand>
        <name>NAD(+)</name>
        <dbReference type="ChEBI" id="CHEBI:57540"/>
    </ligand>
</feature>
<dbReference type="Pfam" id="PF05221">
    <property type="entry name" value="AdoHcyase"/>
    <property type="match status" value="1"/>
</dbReference>
<evidence type="ECO:0000256" key="6">
    <source>
        <dbReference type="ARBA" id="ARBA00034527"/>
    </source>
</evidence>
<evidence type="ECO:0000256" key="8">
    <source>
        <dbReference type="PIRSR" id="PIRSR001109-2"/>
    </source>
</evidence>
<dbReference type="EMBL" id="JBFDAA010000010">
    <property type="protein sequence ID" value="KAL1124772.1"/>
    <property type="molecule type" value="Genomic_DNA"/>
</dbReference>
<dbReference type="EC" id="3.13.2.1" evidence="6 9"/>
<feature type="binding site" evidence="8">
    <location>
        <begin position="272"/>
        <end position="274"/>
    </location>
    <ligand>
        <name>NAD(+)</name>
        <dbReference type="ChEBI" id="CHEBI:57540"/>
    </ligand>
</feature>
<dbReference type="PANTHER" id="PTHR23420:SF0">
    <property type="entry name" value="ADENOSYLHOMOCYSTEINASE"/>
    <property type="match status" value="1"/>
</dbReference>
<dbReference type="SMART" id="SM00996">
    <property type="entry name" value="AdoHcyase"/>
    <property type="match status" value="1"/>
</dbReference>
<dbReference type="InterPro" id="IPR042172">
    <property type="entry name" value="Adenosylhomocyst_ase-like_sf"/>
</dbReference>
<feature type="binding site" evidence="7">
    <location>
        <position position="29"/>
    </location>
    <ligand>
        <name>substrate</name>
    </ligand>
</feature>
<feature type="binding site" evidence="8">
    <location>
        <position position="216"/>
    </location>
    <ligand>
        <name>NAD(+)</name>
        <dbReference type="ChEBI" id="CHEBI:57540"/>
    </ligand>
</feature>
<feature type="binding site" evidence="8">
    <location>
        <position position="221"/>
    </location>
    <ligand>
        <name>NAD(+)</name>
        <dbReference type="ChEBI" id="CHEBI:57540"/>
    </ligand>
</feature>
<evidence type="ECO:0000256" key="3">
    <source>
        <dbReference type="ARBA" id="ARBA00022563"/>
    </source>
</evidence>
<evidence type="ECO:0000313" key="13">
    <source>
        <dbReference type="Proteomes" id="UP001558652"/>
    </source>
</evidence>
<feature type="binding site" evidence="7">
    <location>
        <position position="159"/>
    </location>
    <ligand>
        <name>substrate</name>
    </ligand>
</feature>
<feature type="binding site" evidence="7">
    <location>
        <position position="163"/>
    </location>
    <ligand>
        <name>substrate</name>
    </ligand>
</feature>
<dbReference type="InterPro" id="IPR036291">
    <property type="entry name" value="NAD(P)-bd_dom_sf"/>
</dbReference>
<evidence type="ECO:0000256" key="7">
    <source>
        <dbReference type="PIRSR" id="PIRSR001109-1"/>
    </source>
</evidence>
<evidence type="ECO:0000256" key="10">
    <source>
        <dbReference type="RuleBase" id="RU004166"/>
    </source>
</evidence>
<dbReference type="GO" id="GO:0006730">
    <property type="term" value="P:one-carbon metabolic process"/>
    <property type="evidence" value="ECO:0007669"/>
    <property type="project" value="UniProtKB-KW"/>
</dbReference>
<dbReference type="PANTHER" id="PTHR23420">
    <property type="entry name" value="ADENOSYLHOMOCYSTEINASE"/>
    <property type="match status" value="1"/>
</dbReference>
<dbReference type="FunFam" id="3.40.50.720:FF:000004">
    <property type="entry name" value="Adenosylhomocysteinase"/>
    <property type="match status" value="1"/>
</dbReference>
<dbReference type="Gene3D" id="3.40.50.720">
    <property type="entry name" value="NAD(P)-binding Rossmann-like Domain"/>
    <property type="match status" value="1"/>
</dbReference>
<comment type="pathway">
    <text evidence="1 9">Amino-acid biosynthesis; L-homocysteine biosynthesis; L-homocysteine from S-adenosyl-L-homocysteine: step 1/1.</text>
</comment>
<feature type="binding site" evidence="8">
    <location>
        <position position="326"/>
    </location>
    <ligand>
        <name>NAD(+)</name>
        <dbReference type="ChEBI" id="CHEBI:57540"/>
    </ligand>
</feature>
<comment type="catalytic activity">
    <reaction evidence="9">
        <text>S-adenosyl-L-homocysteine + H2O = L-homocysteine + adenosine</text>
        <dbReference type="Rhea" id="RHEA:21708"/>
        <dbReference type="ChEBI" id="CHEBI:15377"/>
        <dbReference type="ChEBI" id="CHEBI:16335"/>
        <dbReference type="ChEBI" id="CHEBI:57856"/>
        <dbReference type="ChEBI" id="CHEBI:58199"/>
        <dbReference type="EC" id="3.13.2.1"/>
    </reaction>
</comment>
<dbReference type="SUPFAM" id="SSF52283">
    <property type="entry name" value="Formate/glycerate dehydrogenase catalytic domain-like"/>
    <property type="match status" value="1"/>
</dbReference>
<dbReference type="Gene3D" id="3.40.50.1480">
    <property type="entry name" value="Adenosylhomocysteinase-like"/>
    <property type="match status" value="3"/>
</dbReference>
<proteinExistence type="inferred from homology"/>
<evidence type="ECO:0000256" key="4">
    <source>
        <dbReference type="ARBA" id="ARBA00022801"/>
    </source>
</evidence>
<dbReference type="FunFam" id="3.40.50.1480:FF:000007">
    <property type="entry name" value="Adenosylhomocysteinase"/>
    <property type="match status" value="1"/>
</dbReference>
<keyword evidence="13" id="KW-1185">Reference proteome</keyword>
<dbReference type="Proteomes" id="UP001558652">
    <property type="component" value="Unassembled WGS sequence"/>
</dbReference>
<evidence type="ECO:0000256" key="5">
    <source>
        <dbReference type="ARBA" id="ARBA00023027"/>
    </source>
</evidence>
<comment type="similarity">
    <text evidence="2 10">Belongs to the adenosylhomocysteinase family.</text>
</comment>
<dbReference type="AlphaFoldDB" id="A0ABD0YBZ7"/>
<keyword evidence="3 9" id="KW-0554">One-carbon metabolism</keyword>
<dbReference type="NCBIfam" id="NF004005">
    <property type="entry name" value="PRK05476.2-3"/>
    <property type="match status" value="1"/>
</dbReference>
<accession>A0ABD0YBZ7</accession>
<dbReference type="CDD" id="cd00401">
    <property type="entry name" value="SAHH"/>
    <property type="match status" value="1"/>
</dbReference>
<feature type="domain" description="S-adenosyl-L-homocysteine hydrolase NAD binding" evidence="11">
    <location>
        <begin position="164"/>
        <end position="325"/>
    </location>
</feature>
<organism evidence="12 13">
    <name type="scientific">Ranatra chinensis</name>
    <dbReference type="NCBI Taxonomy" id="642074"/>
    <lineage>
        <taxon>Eukaryota</taxon>
        <taxon>Metazoa</taxon>
        <taxon>Ecdysozoa</taxon>
        <taxon>Arthropoda</taxon>
        <taxon>Hexapoda</taxon>
        <taxon>Insecta</taxon>
        <taxon>Pterygota</taxon>
        <taxon>Neoptera</taxon>
        <taxon>Paraneoptera</taxon>
        <taxon>Hemiptera</taxon>
        <taxon>Heteroptera</taxon>
        <taxon>Panheteroptera</taxon>
        <taxon>Nepomorpha</taxon>
        <taxon>Nepidae</taxon>
        <taxon>Ranatrinae</taxon>
        <taxon>Ranatra</taxon>
    </lineage>
</organism>
<dbReference type="InterPro" id="IPR015878">
    <property type="entry name" value="Ado_hCys_hydrolase_NAD-bd"/>
</dbReference>
<keyword evidence="5 8" id="KW-0520">NAD</keyword>
<evidence type="ECO:0000313" key="12">
    <source>
        <dbReference type="EMBL" id="KAL1124772.1"/>
    </source>
</evidence>
<feature type="binding site" evidence="8">
    <location>
        <begin position="195"/>
        <end position="200"/>
    </location>
    <ligand>
        <name>NAD(+)</name>
        <dbReference type="ChEBI" id="CHEBI:57540"/>
    </ligand>
</feature>
<sequence>MPGMMALRRKYGPSKPLKGVRLAGCIHMTIQSGVLIETLIELGAEVRWSSCNIFSTQDHAAAAIAKRGIAVFAWKGETDEEYIWCIEQTLTGFSNEPLNMILDDGGDLTNLVHEKYPQYLSGIKGISEETTTGVHNLYRMLKEGKLKIPAINVNDSVTKSKFDNLYGCRESLVDGIKRATDIMLAGKVSVVAGYGDVGKGCAQSLRSFGSRVIITEIDPINALQAAMEGYQVTTMDEACKEGQIFVTTTGCKDIITSKHFMEMRDDSIICNIGHFDCEIQVSWLEKNAVNKVNIKPQVDRYELTNGRHVIVLAEGRLVNLGCAMGHPSFVMSNSFTNQVLAQIELWTKNENYPVGVHILPKKLDEEVAALHLDHLRVKLTKLSPEQANYLGVPEEGPFKPEHYRY</sequence>
<dbReference type="NCBIfam" id="TIGR00936">
    <property type="entry name" value="ahcY"/>
    <property type="match status" value="1"/>
</dbReference>
<keyword evidence="4 9" id="KW-0378">Hydrolase</keyword>
<comment type="caution">
    <text evidence="12">The sequence shown here is derived from an EMBL/GenBank/DDBJ whole genome shotgun (WGS) entry which is preliminary data.</text>
</comment>
<feature type="binding site" evidence="7">
    <location>
        <position position="129"/>
    </location>
    <ligand>
        <name>substrate</name>
    </ligand>
</feature>
<comment type="cofactor">
    <cofactor evidence="8 9">
        <name>NAD(+)</name>
        <dbReference type="ChEBI" id="CHEBI:57540"/>
    </cofactor>
    <text evidence="8 9">Binds 1 NAD(+) per subunit.</text>
</comment>
<dbReference type="SMART" id="SM00997">
    <property type="entry name" value="AdoHcyase_NAD"/>
    <property type="match status" value="1"/>
</dbReference>
<feature type="binding site" evidence="7">
    <location>
        <position position="104"/>
    </location>
    <ligand>
        <name>substrate</name>
    </ligand>
</feature>
<protein>
    <recommendedName>
        <fullName evidence="6 9">Adenosylhomocysteinase</fullName>
        <ecNumber evidence="6 9">3.13.2.1</ecNumber>
    </recommendedName>
</protein>
<evidence type="ECO:0000256" key="9">
    <source>
        <dbReference type="RuleBase" id="RU000548"/>
    </source>
</evidence>
<gene>
    <name evidence="12" type="ORF">AAG570_001393</name>
</gene>
<dbReference type="GO" id="GO:0004013">
    <property type="term" value="F:adenosylhomocysteinase activity"/>
    <property type="evidence" value="ECO:0007669"/>
    <property type="project" value="UniProtKB-EC"/>
</dbReference>
<dbReference type="PROSITE" id="PS00738">
    <property type="entry name" value="ADOHCYASE_1"/>
    <property type="match status" value="1"/>
</dbReference>